<protein>
    <submittedName>
        <fullName evidence="1">Uncharacterized protein</fullName>
    </submittedName>
</protein>
<keyword evidence="2" id="KW-1185">Reference proteome</keyword>
<name>A0ACC0AIN4_CATRO</name>
<dbReference type="EMBL" id="CM044705">
    <property type="protein sequence ID" value="KAI5660684.1"/>
    <property type="molecule type" value="Genomic_DNA"/>
</dbReference>
<accession>A0ACC0AIN4</accession>
<sequence length="492" mass="55637">MEVICSIDTKCSDQISLLLKPPSHMQVQKYFENLIAIKKCQGIRVIPNGDYGKGVYANFNFKEGDLVLKDPMLFGIQHSSNKMDCLVCSHCFRFIGSVELQIGRKLFLQNLGDFPDKKHEISNALKGCSDHEDESDIELDEQDKEQCGTSGLKDKVVALPKDLIDSLMNGSFQLPYSDQFQLPLTVSCPGGCQEAFYCSNSCAEADWNSYHSLLCTGKGTKTLSTDALLEFIKHANETNDIFLLAAKVISFTILTYRKLKEAYLEGKETYDGPNLLDSCHFPLLLKAWEPVSMGYKRRWWDCISLPDDVDYANEATFRLQVKELAFTSLQLLKAAIFDPECEPLFSLEVYGHIIGMFEQNNLDLVVESPVENYFLYIDDLQPPEKEKVEQITGPFLDALGEDYSNCCEGTAFYPLQSCMNHSCSPNAKAFKREEDTDGQATLIALRPIQKGEEITISYIDEELPYEERQALLADYGFRCKCPKCIEEEQRSS</sequence>
<reference evidence="2" key="1">
    <citation type="journal article" date="2023" name="Nat. Plants">
        <title>Single-cell RNA sequencing provides a high-resolution roadmap for understanding the multicellular compartmentation of specialized metabolism.</title>
        <authorList>
            <person name="Sun S."/>
            <person name="Shen X."/>
            <person name="Li Y."/>
            <person name="Li Y."/>
            <person name="Wang S."/>
            <person name="Li R."/>
            <person name="Zhang H."/>
            <person name="Shen G."/>
            <person name="Guo B."/>
            <person name="Wei J."/>
            <person name="Xu J."/>
            <person name="St-Pierre B."/>
            <person name="Chen S."/>
            <person name="Sun C."/>
        </authorList>
    </citation>
    <scope>NUCLEOTIDE SEQUENCE [LARGE SCALE GENOMIC DNA]</scope>
</reference>
<evidence type="ECO:0000313" key="2">
    <source>
        <dbReference type="Proteomes" id="UP001060085"/>
    </source>
</evidence>
<comment type="caution">
    <text evidence="1">The sequence shown here is derived from an EMBL/GenBank/DDBJ whole genome shotgun (WGS) entry which is preliminary data.</text>
</comment>
<evidence type="ECO:0000313" key="1">
    <source>
        <dbReference type="EMBL" id="KAI5660684.1"/>
    </source>
</evidence>
<organism evidence="1 2">
    <name type="scientific">Catharanthus roseus</name>
    <name type="common">Madagascar periwinkle</name>
    <name type="synonym">Vinca rosea</name>
    <dbReference type="NCBI Taxonomy" id="4058"/>
    <lineage>
        <taxon>Eukaryota</taxon>
        <taxon>Viridiplantae</taxon>
        <taxon>Streptophyta</taxon>
        <taxon>Embryophyta</taxon>
        <taxon>Tracheophyta</taxon>
        <taxon>Spermatophyta</taxon>
        <taxon>Magnoliopsida</taxon>
        <taxon>eudicotyledons</taxon>
        <taxon>Gunneridae</taxon>
        <taxon>Pentapetalae</taxon>
        <taxon>asterids</taxon>
        <taxon>lamiids</taxon>
        <taxon>Gentianales</taxon>
        <taxon>Apocynaceae</taxon>
        <taxon>Rauvolfioideae</taxon>
        <taxon>Vinceae</taxon>
        <taxon>Catharanthinae</taxon>
        <taxon>Catharanthus</taxon>
    </lineage>
</organism>
<gene>
    <name evidence="1" type="ORF">M9H77_20007</name>
</gene>
<proteinExistence type="predicted"/>
<dbReference type="Proteomes" id="UP001060085">
    <property type="component" value="Linkage Group LG05"/>
</dbReference>